<gene>
    <name evidence="2" type="ORF">GURKE_00150</name>
</gene>
<keyword evidence="1" id="KW-0812">Transmembrane</keyword>
<keyword evidence="1" id="KW-0472">Membrane</keyword>
<accession>A0A9E7N3W0</accession>
<dbReference type="EMBL" id="ON529850">
    <property type="protein sequence ID" value="UTC28047.1"/>
    <property type="molecule type" value="Genomic_DNA"/>
</dbReference>
<sequence length="63" mass="6857">MAPLEELLWIVCGYFGLAALLMTYRLTRRPKGQVMALADLVAAFSVIIGAVYLVGAMITLHFG</sequence>
<feature type="transmembrane region" description="Helical" evidence="1">
    <location>
        <begin position="36"/>
        <end position="62"/>
    </location>
</feature>
<proteinExistence type="predicted"/>
<protein>
    <submittedName>
        <fullName evidence="2">Uncharacterized protein</fullName>
    </submittedName>
</protein>
<evidence type="ECO:0000313" key="2">
    <source>
        <dbReference type="EMBL" id="UTC28047.1"/>
    </source>
</evidence>
<name>A0A9E7N3W0_9CAUD</name>
<keyword evidence="1" id="KW-1133">Transmembrane helix</keyword>
<keyword evidence="3" id="KW-1185">Reference proteome</keyword>
<evidence type="ECO:0000256" key="1">
    <source>
        <dbReference type="SAM" id="Phobius"/>
    </source>
</evidence>
<feature type="transmembrane region" description="Helical" evidence="1">
    <location>
        <begin position="6"/>
        <end position="24"/>
    </location>
</feature>
<evidence type="ECO:0000313" key="3">
    <source>
        <dbReference type="Proteomes" id="UP001055634"/>
    </source>
</evidence>
<organism evidence="2 3">
    <name type="scientific">Brevundimonas phage vB_BpoS-Gurke</name>
    <dbReference type="NCBI Taxonomy" id="2948599"/>
    <lineage>
        <taxon>Viruses</taxon>
        <taxon>Duplodnaviria</taxon>
        <taxon>Heunggongvirae</taxon>
        <taxon>Uroviricota</taxon>
        <taxon>Caudoviricetes</taxon>
        <taxon>Jeanschmidtviridae</taxon>
        <taxon>Kikimoravirus</taxon>
        <taxon>Kikimoravirus gurke</taxon>
    </lineage>
</organism>
<reference evidence="2" key="1">
    <citation type="submission" date="2022-04" db="EMBL/GenBank/DDBJ databases">
        <authorList>
            <person name="Friedrich I."/>
            <person name="Schneider D."/>
            <person name="Poehlein A."/>
            <person name="Hertel R."/>
            <person name="Daniel R."/>
        </authorList>
    </citation>
    <scope>NUCLEOTIDE SEQUENCE</scope>
</reference>
<dbReference type="Proteomes" id="UP001055634">
    <property type="component" value="Segment"/>
</dbReference>